<dbReference type="SMART" id="SM00052">
    <property type="entry name" value="EAL"/>
    <property type="match status" value="1"/>
</dbReference>
<dbReference type="PROSITE" id="PS50883">
    <property type="entry name" value="EAL"/>
    <property type="match status" value="1"/>
</dbReference>
<dbReference type="RefSeq" id="WP_044616326.1">
    <property type="nucleotide sequence ID" value="NZ_CP007142.1"/>
</dbReference>
<feature type="domain" description="GGDEF" evidence="3">
    <location>
        <begin position="246"/>
        <end position="378"/>
    </location>
</feature>
<dbReference type="InterPro" id="IPR052155">
    <property type="entry name" value="Biofilm_reg_signaling"/>
</dbReference>
<protein>
    <submittedName>
        <fullName evidence="4">Putative signal transduction protein containing a membrane domain, an EAL and a GGDEF domain</fullName>
    </submittedName>
</protein>
<proteinExistence type="predicted"/>
<reference evidence="4 5" key="1">
    <citation type="submission" date="2014-01" db="EMBL/GenBank/DDBJ databases">
        <title>Full genme sequencing of cellulolytic bacterium Gynuella sunshinyii YC6258T gen. nov., sp. nov.</title>
        <authorList>
            <person name="Khan H."/>
            <person name="Chung E.J."/>
            <person name="Chung Y.R."/>
        </authorList>
    </citation>
    <scope>NUCLEOTIDE SEQUENCE [LARGE SCALE GENOMIC DNA]</scope>
    <source>
        <strain evidence="4 5">YC6258</strain>
    </source>
</reference>
<accession>A0A0C5VH60</accession>
<dbReference type="NCBIfam" id="TIGR00254">
    <property type="entry name" value="GGDEF"/>
    <property type="match status" value="1"/>
</dbReference>
<dbReference type="InterPro" id="IPR035919">
    <property type="entry name" value="EAL_sf"/>
</dbReference>
<dbReference type="Gene3D" id="3.20.20.450">
    <property type="entry name" value="EAL domain"/>
    <property type="match status" value="1"/>
</dbReference>
<dbReference type="PROSITE" id="PS50887">
    <property type="entry name" value="GGDEF"/>
    <property type="match status" value="1"/>
</dbReference>
<dbReference type="PANTHER" id="PTHR44757:SF2">
    <property type="entry name" value="BIOFILM ARCHITECTURE MAINTENANCE PROTEIN MBAA"/>
    <property type="match status" value="1"/>
</dbReference>
<dbReference type="SUPFAM" id="SSF141868">
    <property type="entry name" value="EAL domain-like"/>
    <property type="match status" value="1"/>
</dbReference>
<dbReference type="Gene3D" id="3.30.70.270">
    <property type="match status" value="1"/>
</dbReference>
<keyword evidence="1" id="KW-0472">Membrane</keyword>
<evidence type="ECO:0000259" key="2">
    <source>
        <dbReference type="PROSITE" id="PS50883"/>
    </source>
</evidence>
<dbReference type="SMART" id="SM00267">
    <property type="entry name" value="GGDEF"/>
    <property type="match status" value="1"/>
</dbReference>
<dbReference type="InterPro" id="IPR029787">
    <property type="entry name" value="Nucleotide_cyclase"/>
</dbReference>
<feature type="transmembrane region" description="Helical" evidence="1">
    <location>
        <begin position="6"/>
        <end position="28"/>
    </location>
</feature>
<feature type="transmembrane region" description="Helical" evidence="1">
    <location>
        <begin position="179"/>
        <end position="200"/>
    </location>
</feature>
<dbReference type="HOGENOM" id="CLU_000445_70_49_6"/>
<keyword evidence="1" id="KW-0812">Transmembrane</keyword>
<sequence>MYRLPSSVFMVLVTVLLMICLAFGVFWLNARAVEKAIAQDAILRVTSWVEYVSSTFPEIESILVDKELSDEKMDFIRQLQGRGKIIGFRIFDEAGNQVLSDIENKGALQQHSPEAYQAIRSKNAYSRLNHGRPDDGYPKLYVEVFFPLTSESGEVLGGVEVYLDQSGTGSIYRQAITSVSTYISLILTFAFLVPVLAFYWRSEQARDSHKKLSYLSHHDPLTGAYNREGFFGEYAGRESSLLSEGRFYSVVLMDIRNFKYVNKEYGQQTGDILLTRIINRLTEYLDSESIVARFSADKFHVAIPLDDHRILEEVIVDLIHRIQMPYHVNGRSISIYINVGACSCHEEPLGVDIKIQRAELALFNARMSVGESYCIYHRDIEDQVLRRRMIEKLLRTGQEQERFEIHYQPVLDARQRSLKGFEALLRLKDDQGNLISPSEFIPMAESIGLIDGIGQWVIKEVLHKAVSWPEHIFVAINLSVVQFQTGHLVGYVRDALATSSISPERIEFEVTESVMIDNSDDVRQQILALQSLGIRFSVDDFGTGFSSLNYLWMFQFNKLKIDRSFVSALSSNEEKAIQILSTIILLAHRLKLQVTAEGIESEHHVEILEDLGCDQFQGYWFYHPLPESKVDQLINDL</sequence>
<dbReference type="OrthoDB" id="5777683at2"/>
<evidence type="ECO:0000313" key="4">
    <source>
        <dbReference type="EMBL" id="AJQ93576.1"/>
    </source>
</evidence>
<dbReference type="STRING" id="1445510.YC6258_01528"/>
<keyword evidence="5" id="KW-1185">Reference proteome</keyword>
<evidence type="ECO:0000256" key="1">
    <source>
        <dbReference type="SAM" id="Phobius"/>
    </source>
</evidence>
<dbReference type="Pfam" id="PF00990">
    <property type="entry name" value="GGDEF"/>
    <property type="match status" value="1"/>
</dbReference>
<name>A0A0C5VH60_9GAMM</name>
<dbReference type="PANTHER" id="PTHR44757">
    <property type="entry name" value="DIGUANYLATE CYCLASE DGCP"/>
    <property type="match status" value="1"/>
</dbReference>
<dbReference type="InterPro" id="IPR000160">
    <property type="entry name" value="GGDEF_dom"/>
</dbReference>
<organism evidence="4 5">
    <name type="scientific">Gynuella sunshinyii YC6258</name>
    <dbReference type="NCBI Taxonomy" id="1445510"/>
    <lineage>
        <taxon>Bacteria</taxon>
        <taxon>Pseudomonadati</taxon>
        <taxon>Pseudomonadota</taxon>
        <taxon>Gammaproteobacteria</taxon>
        <taxon>Oceanospirillales</taxon>
        <taxon>Saccharospirillaceae</taxon>
        <taxon>Gynuella</taxon>
    </lineage>
</organism>
<dbReference type="InterPro" id="IPR001633">
    <property type="entry name" value="EAL_dom"/>
</dbReference>
<evidence type="ECO:0000313" key="5">
    <source>
        <dbReference type="Proteomes" id="UP000032266"/>
    </source>
</evidence>
<dbReference type="Proteomes" id="UP000032266">
    <property type="component" value="Chromosome"/>
</dbReference>
<dbReference type="CDD" id="cd01948">
    <property type="entry name" value="EAL"/>
    <property type="match status" value="1"/>
</dbReference>
<feature type="domain" description="EAL" evidence="2">
    <location>
        <begin position="387"/>
        <end position="637"/>
    </location>
</feature>
<dbReference type="Pfam" id="PF00563">
    <property type="entry name" value="EAL"/>
    <property type="match status" value="1"/>
</dbReference>
<dbReference type="InterPro" id="IPR043128">
    <property type="entry name" value="Rev_trsase/Diguanyl_cyclase"/>
</dbReference>
<evidence type="ECO:0000259" key="3">
    <source>
        <dbReference type="PROSITE" id="PS50887"/>
    </source>
</evidence>
<dbReference type="KEGG" id="gsn:YC6258_01528"/>
<keyword evidence="1" id="KW-1133">Transmembrane helix</keyword>
<dbReference type="AlphaFoldDB" id="A0A0C5VH60"/>
<dbReference type="CDD" id="cd01949">
    <property type="entry name" value="GGDEF"/>
    <property type="match status" value="1"/>
</dbReference>
<dbReference type="SUPFAM" id="SSF55073">
    <property type="entry name" value="Nucleotide cyclase"/>
    <property type="match status" value="1"/>
</dbReference>
<dbReference type="EMBL" id="CP007142">
    <property type="protein sequence ID" value="AJQ93576.1"/>
    <property type="molecule type" value="Genomic_DNA"/>
</dbReference>
<gene>
    <name evidence="4" type="ORF">YC6258_01528</name>
</gene>